<feature type="transmembrane region" description="Helical" evidence="2">
    <location>
        <begin position="95"/>
        <end position="115"/>
    </location>
</feature>
<keyword evidence="2" id="KW-0812">Transmembrane</keyword>
<feature type="transmembrane region" description="Helical" evidence="2">
    <location>
        <begin position="62"/>
        <end position="83"/>
    </location>
</feature>
<comment type="caution">
    <text evidence="3">The sequence shown here is derived from an EMBL/GenBank/DDBJ whole genome shotgun (WGS) entry which is preliminary data.</text>
</comment>
<accession>A0A1F5Z7L5</accession>
<dbReference type="EMBL" id="MFJF01000001">
    <property type="protein sequence ID" value="OGG08411.1"/>
    <property type="molecule type" value="Genomic_DNA"/>
</dbReference>
<reference evidence="3 4" key="1">
    <citation type="journal article" date="2016" name="Nat. Commun.">
        <title>Thousands of microbial genomes shed light on interconnected biogeochemical processes in an aquifer system.</title>
        <authorList>
            <person name="Anantharaman K."/>
            <person name="Brown C.T."/>
            <person name="Hug L.A."/>
            <person name="Sharon I."/>
            <person name="Castelle C.J."/>
            <person name="Probst A.J."/>
            <person name="Thomas B.C."/>
            <person name="Singh A."/>
            <person name="Wilkins M.J."/>
            <person name="Karaoz U."/>
            <person name="Brodie E.L."/>
            <person name="Williams K.H."/>
            <person name="Hubbard S.S."/>
            <person name="Banfield J.F."/>
        </authorList>
    </citation>
    <scope>NUCLEOTIDE SEQUENCE [LARGE SCALE GENOMIC DNA]</scope>
</reference>
<dbReference type="Proteomes" id="UP000177354">
    <property type="component" value="Unassembled WGS sequence"/>
</dbReference>
<evidence type="ECO:0000313" key="3">
    <source>
        <dbReference type="EMBL" id="OGG08411.1"/>
    </source>
</evidence>
<dbReference type="AlphaFoldDB" id="A0A1F5Z7L5"/>
<name>A0A1F5Z7L5_9BACT</name>
<feature type="transmembrane region" description="Helical" evidence="2">
    <location>
        <begin position="6"/>
        <end position="23"/>
    </location>
</feature>
<protein>
    <submittedName>
        <fullName evidence="3">Uncharacterized protein</fullName>
    </submittedName>
</protein>
<evidence type="ECO:0000256" key="1">
    <source>
        <dbReference type="SAM" id="Coils"/>
    </source>
</evidence>
<keyword evidence="2" id="KW-1133">Transmembrane helix</keyword>
<feature type="coiled-coil region" evidence="1">
    <location>
        <begin position="148"/>
        <end position="175"/>
    </location>
</feature>
<evidence type="ECO:0000313" key="4">
    <source>
        <dbReference type="Proteomes" id="UP000177354"/>
    </source>
</evidence>
<proteinExistence type="predicted"/>
<keyword evidence="1" id="KW-0175">Coiled coil</keyword>
<evidence type="ECO:0000256" key="2">
    <source>
        <dbReference type="SAM" id="Phobius"/>
    </source>
</evidence>
<keyword evidence="2" id="KW-0472">Membrane</keyword>
<organism evidence="3 4">
    <name type="scientific">Candidatus Gottesmanbacteria bacterium RIFCSPHIGHO2_01_FULL_40_15</name>
    <dbReference type="NCBI Taxonomy" id="1798376"/>
    <lineage>
        <taxon>Bacteria</taxon>
        <taxon>Candidatus Gottesmaniibacteriota</taxon>
    </lineage>
</organism>
<feature type="transmembrane region" description="Helical" evidence="2">
    <location>
        <begin position="127"/>
        <end position="146"/>
    </location>
</feature>
<gene>
    <name evidence="3" type="ORF">A2777_03095</name>
</gene>
<sequence>MFTKTAKHSIMLVIALLLTYFWINHAILSNFSLQLTAFLIIFLILAHRLLKTQNFLLTESVISGISVVLITASTGGLASPFFFLNHFLLFELSLLLEPSIVITLTLSLMTLYIFSHRVAPSFHDLTLLLSFLFMTPIAYFTGNIYNRIKNQKKEIKVLSEKIENLEEELTHEELERLRREHFALPA</sequence>